<feature type="region of interest" description="Disordered" evidence="2">
    <location>
        <begin position="37"/>
        <end position="67"/>
    </location>
</feature>
<feature type="compositionally biased region" description="Polar residues" evidence="2">
    <location>
        <begin position="218"/>
        <end position="242"/>
    </location>
</feature>
<feature type="compositionally biased region" description="Low complexity" evidence="2">
    <location>
        <begin position="591"/>
        <end position="604"/>
    </location>
</feature>
<keyword evidence="5" id="KW-1185">Reference proteome</keyword>
<reference evidence="4 5" key="1">
    <citation type="submission" date="2019-04" db="EMBL/GenBank/DDBJ databases">
        <title>Comparative genomics and transcriptomics to analyze fruiting body development in filamentous ascomycetes.</title>
        <authorList>
            <consortium name="DOE Joint Genome Institute"/>
            <person name="Lutkenhaus R."/>
            <person name="Traeger S."/>
            <person name="Breuer J."/>
            <person name="Kuo A."/>
            <person name="Lipzen A."/>
            <person name="Pangilinan J."/>
            <person name="Dilworth D."/>
            <person name="Sandor L."/>
            <person name="Poggeler S."/>
            <person name="Barry K."/>
            <person name="Grigoriev I.V."/>
            <person name="Nowrousian M."/>
        </authorList>
    </citation>
    <scope>NUCLEOTIDE SEQUENCE [LARGE SCALE GENOMIC DNA]</scope>
    <source>
        <strain evidence="4 5">CBS 389.68</strain>
    </source>
</reference>
<name>A0A4S2MVG6_9PEZI</name>
<dbReference type="GO" id="GO:0008270">
    <property type="term" value="F:zinc ion binding"/>
    <property type="evidence" value="ECO:0007669"/>
    <property type="project" value="InterPro"/>
</dbReference>
<feature type="compositionally biased region" description="Low complexity" evidence="2">
    <location>
        <begin position="716"/>
        <end position="732"/>
    </location>
</feature>
<keyword evidence="1" id="KW-0539">Nucleus</keyword>
<dbReference type="CDD" id="cd00067">
    <property type="entry name" value="GAL4"/>
    <property type="match status" value="1"/>
</dbReference>
<protein>
    <recommendedName>
        <fullName evidence="3">Zn(2)-C6 fungal-type domain-containing protein</fullName>
    </recommendedName>
</protein>
<feature type="region of interest" description="Disordered" evidence="2">
    <location>
        <begin position="205"/>
        <end position="262"/>
    </location>
</feature>
<accession>A0A4S2MVG6</accession>
<evidence type="ECO:0000313" key="4">
    <source>
        <dbReference type="EMBL" id="TGZ80580.1"/>
    </source>
</evidence>
<evidence type="ECO:0000313" key="5">
    <source>
        <dbReference type="Proteomes" id="UP000298138"/>
    </source>
</evidence>
<dbReference type="EMBL" id="ML220124">
    <property type="protein sequence ID" value="TGZ80580.1"/>
    <property type="molecule type" value="Genomic_DNA"/>
</dbReference>
<proteinExistence type="predicted"/>
<evidence type="ECO:0000256" key="1">
    <source>
        <dbReference type="ARBA" id="ARBA00023242"/>
    </source>
</evidence>
<feature type="region of interest" description="Disordered" evidence="2">
    <location>
        <begin position="706"/>
        <end position="741"/>
    </location>
</feature>
<dbReference type="Proteomes" id="UP000298138">
    <property type="component" value="Unassembled WGS sequence"/>
</dbReference>
<dbReference type="PROSITE" id="PS50048">
    <property type="entry name" value="ZN2_CY6_FUNGAL_2"/>
    <property type="match status" value="1"/>
</dbReference>
<feature type="compositionally biased region" description="Basic and acidic residues" evidence="2">
    <location>
        <begin position="437"/>
        <end position="448"/>
    </location>
</feature>
<dbReference type="SMART" id="SM00066">
    <property type="entry name" value="GAL4"/>
    <property type="match status" value="1"/>
</dbReference>
<organism evidence="4 5">
    <name type="scientific">Ascodesmis nigricans</name>
    <dbReference type="NCBI Taxonomy" id="341454"/>
    <lineage>
        <taxon>Eukaryota</taxon>
        <taxon>Fungi</taxon>
        <taxon>Dikarya</taxon>
        <taxon>Ascomycota</taxon>
        <taxon>Pezizomycotina</taxon>
        <taxon>Pezizomycetes</taxon>
        <taxon>Pezizales</taxon>
        <taxon>Ascodesmidaceae</taxon>
        <taxon>Ascodesmis</taxon>
    </lineage>
</organism>
<feature type="compositionally biased region" description="Polar residues" evidence="2">
    <location>
        <begin position="331"/>
        <end position="342"/>
    </location>
</feature>
<feature type="compositionally biased region" description="Acidic residues" evidence="2">
    <location>
        <begin position="521"/>
        <end position="554"/>
    </location>
</feature>
<feature type="domain" description="Zn(2)-C6 fungal-type" evidence="3">
    <location>
        <begin position="673"/>
        <end position="705"/>
    </location>
</feature>
<dbReference type="GO" id="GO:0000981">
    <property type="term" value="F:DNA-binding transcription factor activity, RNA polymerase II-specific"/>
    <property type="evidence" value="ECO:0007669"/>
    <property type="project" value="InterPro"/>
</dbReference>
<dbReference type="InterPro" id="IPR001138">
    <property type="entry name" value="Zn2Cys6_DnaBD"/>
</dbReference>
<sequence length="741" mass="81059">MLIVPLRFYRHSQSVTDRFVDTVERPELCRVSVRDFASRSEQHTPPAPPHLSPPLCRRSSTNSIAPPSTFTAAMNVNSLLTDAFPQRNQQINLPPVTTTPQSNGCAMTPKSLSPNTGAKAVYFRLRNSQNEPKMFQIRPHDTTDSIMDTVKHLLGVSRQYDLGVSLEDEQETSFIPSYDNFIDGQTVYVRIEETVSHSYIHRHSYNLRQNGGGSNSSRSYDYPTSRSVSPNSRGGRSASATGRQRALKRASLHQDPDDDRYLEDFAHDGQWYGIPSQQFLPDDYEGSRTKAGSVASADISVENILEGSRRKRPKFSADELPLFPPPALPNRNGSISSMSPTRPTQIETPYANRHFSFSHPTPVSNVGDYGYMRSNSIHCARINGVVPTPAPTVTSCLSDEDVALQLIRLGNANSGSNSAPMGEHRDNYSGSGEYGGEDARSDTTEIPEHLPPMSRGYGLPDSPILFSGAHPPKAKHLDGVLHSYGATNPSDDENQPSAAVDSRHYPKQPNGVRRKGHNTTDDEYVESYGEEAEDVYIPKEEDENDGDYDDDLDDVPLKMRRDKKLAAPAPIVASSSKSKHTPSKNSKASKRNSSGSSQAKSSSNVHAERYPISPASPPISRKPSVASASGNKSRSAPHTHSAHGFDTPASQGHVSMAPPSINGIADDIPQRPRCQRCRKSKKGCDRQRPCQRCKDAGIPADQCISEDEAGTRRGRQAAAAAKRAATTNGIVKPKTKKKKVV</sequence>
<feature type="region of interest" description="Disordered" evidence="2">
    <location>
        <begin position="316"/>
        <end position="342"/>
    </location>
</feature>
<dbReference type="AlphaFoldDB" id="A0A4S2MVG6"/>
<dbReference type="OrthoDB" id="4150467at2759"/>
<gene>
    <name evidence="4" type="ORF">EX30DRAFT_372208</name>
</gene>
<feature type="compositionally biased region" description="Basic residues" evidence="2">
    <location>
        <begin position="577"/>
        <end position="590"/>
    </location>
</feature>
<feature type="region of interest" description="Disordered" evidence="2">
    <location>
        <begin position="411"/>
        <end position="673"/>
    </location>
</feature>
<dbReference type="InParanoid" id="A0A4S2MVG6"/>
<evidence type="ECO:0000259" key="3">
    <source>
        <dbReference type="PROSITE" id="PS50048"/>
    </source>
</evidence>
<feature type="compositionally biased region" description="Polar residues" evidence="2">
    <location>
        <begin position="58"/>
        <end position="67"/>
    </location>
</feature>
<evidence type="ECO:0000256" key="2">
    <source>
        <dbReference type="SAM" id="MobiDB-lite"/>
    </source>
</evidence>